<dbReference type="SUPFAM" id="SSF52788">
    <property type="entry name" value="Phosphotyrosine protein phosphatases I"/>
    <property type="match status" value="1"/>
</dbReference>
<evidence type="ECO:0000256" key="2">
    <source>
        <dbReference type="ARBA" id="ARBA00013064"/>
    </source>
</evidence>
<dbReference type="InterPro" id="IPR036196">
    <property type="entry name" value="Ptyr_pPase_sf"/>
</dbReference>
<dbReference type="InterPro" id="IPR017867">
    <property type="entry name" value="Tyr_phospatase_low_mol_wt"/>
</dbReference>
<gene>
    <name evidence="8" type="ORF">CWS01_13905</name>
</gene>
<comment type="similarity">
    <text evidence="1">Belongs to the low molecular weight phosphotyrosine protein phosphatase family.</text>
</comment>
<protein>
    <recommendedName>
        <fullName evidence="2">protein-tyrosine-phosphatase</fullName>
        <ecNumber evidence="2">3.1.3.48</ecNumber>
    </recommendedName>
</protein>
<name>A0A2N0Z0K6_9BACI</name>
<evidence type="ECO:0000256" key="4">
    <source>
        <dbReference type="ARBA" id="ARBA00022912"/>
    </source>
</evidence>
<keyword evidence="3" id="KW-0378">Hydrolase</keyword>
<evidence type="ECO:0000256" key="1">
    <source>
        <dbReference type="ARBA" id="ARBA00011063"/>
    </source>
</evidence>
<accession>A0A2N0Z0K6</accession>
<dbReference type="EC" id="3.1.3.48" evidence="2"/>
<evidence type="ECO:0000259" key="7">
    <source>
        <dbReference type="SMART" id="SM00226"/>
    </source>
</evidence>
<keyword evidence="9" id="KW-1185">Reference proteome</keyword>
<organism evidence="8 9">
    <name type="scientific">Niallia nealsonii</name>
    <dbReference type="NCBI Taxonomy" id="115979"/>
    <lineage>
        <taxon>Bacteria</taxon>
        <taxon>Bacillati</taxon>
        <taxon>Bacillota</taxon>
        <taxon>Bacilli</taxon>
        <taxon>Bacillales</taxon>
        <taxon>Bacillaceae</taxon>
        <taxon>Niallia</taxon>
    </lineage>
</organism>
<feature type="active site" description="Proton donor" evidence="6">
    <location>
        <position position="130"/>
    </location>
</feature>
<dbReference type="Pfam" id="PF01451">
    <property type="entry name" value="LMWPc"/>
    <property type="match status" value="1"/>
</dbReference>
<evidence type="ECO:0000256" key="6">
    <source>
        <dbReference type="PIRSR" id="PIRSR617867-1"/>
    </source>
</evidence>
<dbReference type="RefSeq" id="WP_101177803.1">
    <property type="nucleotide sequence ID" value="NZ_PISE01000030.1"/>
</dbReference>
<evidence type="ECO:0000313" key="8">
    <source>
        <dbReference type="EMBL" id="PKG23034.1"/>
    </source>
</evidence>
<feature type="active site" evidence="6">
    <location>
        <position position="20"/>
    </location>
</feature>
<comment type="caution">
    <text evidence="8">The sequence shown here is derived from an EMBL/GenBank/DDBJ whole genome shotgun (WGS) entry which is preliminary data.</text>
</comment>
<dbReference type="FunFam" id="3.40.50.2300:FF:000113">
    <property type="entry name" value="Low molecular weight protein-tyrosine-phosphatase"/>
    <property type="match status" value="1"/>
</dbReference>
<proteinExistence type="inferred from homology"/>
<keyword evidence="4" id="KW-0904">Protein phosphatase</keyword>
<dbReference type="AlphaFoldDB" id="A0A2N0Z0K6"/>
<dbReference type="InterPro" id="IPR050438">
    <property type="entry name" value="LMW_PTPase"/>
</dbReference>
<dbReference type="EMBL" id="PISE01000030">
    <property type="protein sequence ID" value="PKG23034.1"/>
    <property type="molecule type" value="Genomic_DNA"/>
</dbReference>
<feature type="active site" description="Nucleophile" evidence="6">
    <location>
        <position position="14"/>
    </location>
</feature>
<comment type="catalytic activity">
    <reaction evidence="5">
        <text>O-phospho-L-tyrosyl-[protein] + H2O = L-tyrosyl-[protein] + phosphate</text>
        <dbReference type="Rhea" id="RHEA:10684"/>
        <dbReference type="Rhea" id="RHEA-COMP:10136"/>
        <dbReference type="Rhea" id="RHEA-COMP:20101"/>
        <dbReference type="ChEBI" id="CHEBI:15377"/>
        <dbReference type="ChEBI" id="CHEBI:43474"/>
        <dbReference type="ChEBI" id="CHEBI:46858"/>
        <dbReference type="ChEBI" id="CHEBI:61978"/>
        <dbReference type="EC" id="3.1.3.48"/>
    </reaction>
</comment>
<dbReference type="OrthoDB" id="9784339at2"/>
<sequence>MEETIVVVNVLFICLGNICRSPMAEAIFRNLVKKEGLEGEISCDSAGTGGWHAGKTPHQGTRDILKTNNISDEGIFARQFIKEDLDQFEYLIAMDGSNIENIQKLSADSTIKVRLLMDYTAEEKGKEVPDPYFTGNFEEVYELVTKGCEALLAEIKTTYKF</sequence>
<dbReference type="PRINTS" id="PR00719">
    <property type="entry name" value="LMWPTPASE"/>
</dbReference>
<dbReference type="Gene3D" id="3.40.50.2300">
    <property type="match status" value="1"/>
</dbReference>
<evidence type="ECO:0000256" key="3">
    <source>
        <dbReference type="ARBA" id="ARBA00022801"/>
    </source>
</evidence>
<evidence type="ECO:0000313" key="9">
    <source>
        <dbReference type="Proteomes" id="UP000233375"/>
    </source>
</evidence>
<evidence type="ECO:0000256" key="5">
    <source>
        <dbReference type="ARBA" id="ARBA00051722"/>
    </source>
</evidence>
<dbReference type="GO" id="GO:0004725">
    <property type="term" value="F:protein tyrosine phosphatase activity"/>
    <property type="evidence" value="ECO:0007669"/>
    <property type="project" value="UniProtKB-EC"/>
</dbReference>
<reference evidence="8 9" key="1">
    <citation type="journal article" date="2003" name="Int. J. Syst. Evol. Microbiol.">
        <title>Bacillus nealsonii sp. nov., isolated from a spacecraft-assembly facility, whose spores are gamma-radiation resistant.</title>
        <authorList>
            <person name="Venkateswaran K."/>
            <person name="Kempf M."/>
            <person name="Chen F."/>
            <person name="Satomi M."/>
            <person name="Nicholson W."/>
            <person name="Kern R."/>
        </authorList>
    </citation>
    <scope>NUCLEOTIDE SEQUENCE [LARGE SCALE GENOMIC DNA]</scope>
    <source>
        <strain evidence="8 9">FO-92</strain>
    </source>
</reference>
<dbReference type="CDD" id="cd16343">
    <property type="entry name" value="LMWPTP"/>
    <property type="match status" value="1"/>
</dbReference>
<dbReference type="PANTHER" id="PTHR11717">
    <property type="entry name" value="LOW MOLECULAR WEIGHT PROTEIN TYROSINE PHOSPHATASE"/>
    <property type="match status" value="1"/>
</dbReference>
<dbReference type="Proteomes" id="UP000233375">
    <property type="component" value="Unassembled WGS sequence"/>
</dbReference>
<dbReference type="InterPro" id="IPR023485">
    <property type="entry name" value="Ptyr_pPase"/>
</dbReference>
<dbReference type="SMART" id="SM00226">
    <property type="entry name" value="LMWPc"/>
    <property type="match status" value="1"/>
</dbReference>
<dbReference type="PANTHER" id="PTHR11717:SF7">
    <property type="entry name" value="LOW MOLECULAR WEIGHT PHOSPHOTYROSINE PROTEIN PHOSPHATASE"/>
    <property type="match status" value="1"/>
</dbReference>
<feature type="domain" description="Phosphotyrosine protein phosphatase I" evidence="7">
    <location>
        <begin position="8"/>
        <end position="154"/>
    </location>
</feature>